<dbReference type="SUPFAM" id="SSF56219">
    <property type="entry name" value="DNase I-like"/>
    <property type="match status" value="1"/>
</dbReference>
<feature type="compositionally biased region" description="Low complexity" evidence="1">
    <location>
        <begin position="517"/>
        <end position="534"/>
    </location>
</feature>
<evidence type="ECO:0000259" key="2">
    <source>
        <dbReference type="Pfam" id="PF03372"/>
    </source>
</evidence>
<feature type="region of interest" description="Disordered" evidence="1">
    <location>
        <begin position="504"/>
        <end position="534"/>
    </location>
</feature>
<organism evidence="3">
    <name type="scientific">freshwater metagenome</name>
    <dbReference type="NCBI Taxonomy" id="449393"/>
    <lineage>
        <taxon>unclassified sequences</taxon>
        <taxon>metagenomes</taxon>
        <taxon>ecological metagenomes</taxon>
    </lineage>
</organism>
<evidence type="ECO:0000313" key="3">
    <source>
        <dbReference type="EMBL" id="CAB4745414.1"/>
    </source>
</evidence>
<dbReference type="InterPro" id="IPR036691">
    <property type="entry name" value="Endo/exonu/phosph_ase_sf"/>
</dbReference>
<protein>
    <submittedName>
        <fullName evidence="3">Unannotated protein</fullName>
    </submittedName>
</protein>
<evidence type="ECO:0000256" key="1">
    <source>
        <dbReference type="SAM" id="MobiDB-lite"/>
    </source>
</evidence>
<dbReference type="GO" id="GO:0003824">
    <property type="term" value="F:catalytic activity"/>
    <property type="evidence" value="ECO:0007669"/>
    <property type="project" value="InterPro"/>
</dbReference>
<feature type="region of interest" description="Disordered" evidence="1">
    <location>
        <begin position="44"/>
        <end position="102"/>
    </location>
</feature>
<name>A0A6J6TF49_9ZZZZ</name>
<feature type="domain" description="Endonuclease/exonuclease/phosphatase" evidence="2">
    <location>
        <begin position="121"/>
        <end position="327"/>
    </location>
</feature>
<dbReference type="InterPro" id="IPR005135">
    <property type="entry name" value="Endo/exonuclease/phosphatase"/>
</dbReference>
<dbReference type="EMBL" id="CAEZYQ010000011">
    <property type="protein sequence ID" value="CAB4745414.1"/>
    <property type="molecule type" value="Genomic_DNA"/>
</dbReference>
<reference evidence="3" key="1">
    <citation type="submission" date="2020-05" db="EMBL/GenBank/DDBJ databases">
        <authorList>
            <person name="Chiriac C."/>
            <person name="Salcher M."/>
            <person name="Ghai R."/>
            <person name="Kavagutti S V."/>
        </authorList>
    </citation>
    <scope>NUCLEOTIDE SEQUENCE</scope>
</reference>
<proteinExistence type="predicted"/>
<dbReference type="Gene3D" id="3.60.10.10">
    <property type="entry name" value="Endonuclease/exonuclease/phosphatase"/>
    <property type="match status" value="1"/>
</dbReference>
<accession>A0A6J6TF49</accession>
<dbReference type="Pfam" id="PF03372">
    <property type="entry name" value="Exo_endo_phos"/>
    <property type="match status" value="1"/>
</dbReference>
<dbReference type="AlphaFoldDB" id="A0A6J6TF49"/>
<gene>
    <name evidence="3" type="ORF">UFOPK2761_01623</name>
</gene>
<feature type="compositionally biased region" description="Low complexity" evidence="1">
    <location>
        <begin position="46"/>
        <end position="90"/>
    </location>
</feature>
<sequence length="534" mass="56907">MLLRRALATGLAATLATAGAAVLALDGGLPTTYDGGLELAAATGCASEPEPSTFTPTPSPSATATTSPSPTATPSPRTSPTASPTASPTTPTTPPADPEPVTSVEVVQANIKSGTELSKFRADLRKVFKTCPDFVTYNEVPMRQPQYLAPAGYAIWRTPGQYTGATPVVWRTDRWTAEARGTTMISNLQGYGRGQRVMWGVRYANWVTLRSVDGQQTVSLVSVHIAPKSERTTKLLGPSINRLGALVSQLSSSGPVLVGGDFNRHYKSREYPRALLQQHGMNAVYDLSGRYAPTGDHFGATIDYVMVRPAAVFSVLAQTTRELNSDHDALVVELALPEQTVGEPVISFAAGTTVNDPLATSQRARGAVARSLLTALRSVPEGGTLRVQTSSLDMRRFANKLLDTARRGVTVQVLTGTAANTPAEEFLVRRLAEIPGSWLRHRPEAVDASVPRTTVLASRAGATPRTVLELDRALARSIVTERTVLRTETAKKAYKSRVRAFGAIADPPVVEEPTEPTDPAGPTEPTEPTEPAQP</sequence>